<evidence type="ECO:0000256" key="1">
    <source>
        <dbReference type="SAM" id="MobiDB-lite"/>
    </source>
</evidence>
<dbReference type="EMBL" id="JARPMG010000001">
    <property type="protein sequence ID" value="KAJ8104219.1"/>
    <property type="molecule type" value="Genomic_DNA"/>
</dbReference>
<feature type="region of interest" description="Disordered" evidence="1">
    <location>
        <begin position="152"/>
        <end position="256"/>
    </location>
</feature>
<reference evidence="3" key="1">
    <citation type="submission" date="2023-03" db="EMBL/GenBank/DDBJ databases">
        <title>Near-Complete genome sequence of Lipomyces tetrasporous NRRL Y-64009, an oleaginous yeast capable of growing on lignocellulosic hydrolysates.</title>
        <authorList>
            <consortium name="Lawrence Berkeley National Laboratory"/>
            <person name="Jagtap S.S."/>
            <person name="Liu J.-J."/>
            <person name="Walukiewicz H.E."/>
            <person name="Pangilinan J."/>
            <person name="Lipzen A."/>
            <person name="Ahrendt S."/>
            <person name="Koriabine M."/>
            <person name="Cobaugh K."/>
            <person name="Salamov A."/>
            <person name="Yoshinaga Y."/>
            <person name="Ng V."/>
            <person name="Daum C."/>
            <person name="Grigoriev I.V."/>
            <person name="Slininger P.J."/>
            <person name="Dien B.S."/>
            <person name="Jin Y.-S."/>
            <person name="Rao C.V."/>
        </authorList>
    </citation>
    <scope>NUCLEOTIDE SEQUENCE</scope>
    <source>
        <strain evidence="3">NRRL Y-64009</strain>
    </source>
</reference>
<dbReference type="AlphaFoldDB" id="A0AAD7QZE2"/>
<protein>
    <submittedName>
        <fullName evidence="3">Uncharacterized protein</fullName>
    </submittedName>
</protein>
<feature type="compositionally biased region" description="Polar residues" evidence="1">
    <location>
        <begin position="159"/>
        <end position="178"/>
    </location>
</feature>
<accession>A0AAD7QZE2</accession>
<dbReference type="RefSeq" id="XP_056047669.1">
    <property type="nucleotide sequence ID" value="XM_056185819.1"/>
</dbReference>
<feature type="compositionally biased region" description="Basic residues" evidence="1">
    <location>
        <begin position="245"/>
        <end position="256"/>
    </location>
</feature>
<name>A0AAD7QZE2_9ASCO</name>
<dbReference type="Proteomes" id="UP001217417">
    <property type="component" value="Unassembled WGS sequence"/>
</dbReference>
<organism evidence="3 4">
    <name type="scientific">Lipomyces tetrasporus</name>
    <dbReference type="NCBI Taxonomy" id="54092"/>
    <lineage>
        <taxon>Eukaryota</taxon>
        <taxon>Fungi</taxon>
        <taxon>Dikarya</taxon>
        <taxon>Ascomycota</taxon>
        <taxon>Saccharomycotina</taxon>
        <taxon>Lipomycetes</taxon>
        <taxon>Lipomycetales</taxon>
        <taxon>Lipomycetaceae</taxon>
        <taxon>Lipomyces</taxon>
    </lineage>
</organism>
<sequence>MPLPAAAVLGIGLGITAGIALGIIVFHERENIADHIQHAFGDLKIAIAAIKEQRSRRRRAARVLAAASDNQEMMEFYDYYDKKDAFSDPEEIALMLPSSESIKHHPEKSQSSAVASSSEGLRRRNAPHAGYSTSDEEGSISRFEIVDKVDPSMYGLPQEDNNVWDTSSETSVETPSLQSDRDDSVSQAGSEFGPPIGDTASESGTSEGFEFIVQSGDESSSTASRGYLTEDEESLDGYERVPVLPRRRSAIARLHS</sequence>
<keyword evidence="2" id="KW-1133">Transmembrane helix</keyword>
<gene>
    <name evidence="3" type="ORF">POJ06DRAFT_235178</name>
</gene>
<feature type="compositionally biased region" description="Low complexity" evidence="1">
    <location>
        <begin position="109"/>
        <end position="118"/>
    </location>
</feature>
<feature type="transmembrane region" description="Helical" evidence="2">
    <location>
        <begin position="6"/>
        <end position="26"/>
    </location>
</feature>
<keyword evidence="4" id="KW-1185">Reference proteome</keyword>
<feature type="region of interest" description="Disordered" evidence="1">
    <location>
        <begin position="99"/>
        <end position="138"/>
    </location>
</feature>
<evidence type="ECO:0000256" key="2">
    <source>
        <dbReference type="SAM" id="Phobius"/>
    </source>
</evidence>
<evidence type="ECO:0000313" key="3">
    <source>
        <dbReference type="EMBL" id="KAJ8104219.1"/>
    </source>
</evidence>
<keyword evidence="2" id="KW-0472">Membrane</keyword>
<evidence type="ECO:0000313" key="4">
    <source>
        <dbReference type="Proteomes" id="UP001217417"/>
    </source>
</evidence>
<keyword evidence="2" id="KW-0812">Transmembrane</keyword>
<proteinExistence type="predicted"/>
<dbReference type="GeneID" id="80880985"/>
<comment type="caution">
    <text evidence="3">The sequence shown here is derived from an EMBL/GenBank/DDBJ whole genome shotgun (WGS) entry which is preliminary data.</text>
</comment>